<evidence type="ECO:0000256" key="1">
    <source>
        <dbReference type="SAM" id="Phobius"/>
    </source>
</evidence>
<keyword evidence="3" id="KW-1185">Reference proteome</keyword>
<organism evidence="2 3">
    <name type="scientific">Campylobacter blaseri</name>
    <dbReference type="NCBI Taxonomy" id="2042961"/>
    <lineage>
        <taxon>Bacteria</taxon>
        <taxon>Pseudomonadati</taxon>
        <taxon>Campylobacterota</taxon>
        <taxon>Epsilonproteobacteria</taxon>
        <taxon>Campylobacterales</taxon>
        <taxon>Campylobacteraceae</taxon>
        <taxon>Campylobacter</taxon>
    </lineage>
</organism>
<keyword evidence="1" id="KW-0472">Membrane</keyword>
<feature type="transmembrane region" description="Helical" evidence="1">
    <location>
        <begin position="6"/>
        <end position="26"/>
    </location>
</feature>
<comment type="caution">
    <text evidence="2">The sequence shown here is derived from an EMBL/GenBank/DDBJ whole genome shotgun (WGS) entry which is preliminary data.</text>
</comment>
<keyword evidence="1" id="KW-0812">Transmembrane</keyword>
<dbReference type="AlphaFoldDB" id="A0A2P8QYA3"/>
<reference evidence="3" key="1">
    <citation type="submission" date="2017-10" db="EMBL/GenBank/DDBJ databases">
        <title>Campylobacter species from seals.</title>
        <authorList>
            <person name="Gilbert M.J."/>
            <person name="Zomer A.L."/>
            <person name="Timmerman A.J."/>
            <person name="Duim B."/>
            <person name="Wagenaar J.A."/>
        </authorList>
    </citation>
    <scope>NUCLEOTIDE SEQUENCE [LARGE SCALE GENOMIC DNA]</scope>
    <source>
        <strain evidence="3">17S00004-5</strain>
    </source>
</reference>
<keyword evidence="1" id="KW-1133">Transmembrane helix</keyword>
<evidence type="ECO:0000313" key="2">
    <source>
        <dbReference type="EMBL" id="PSM51236.1"/>
    </source>
</evidence>
<accession>A0A2P8QYA3</accession>
<gene>
    <name evidence="2" type="ORF">CQ405_08955</name>
</gene>
<dbReference type="RefSeq" id="WP_106872852.1">
    <property type="nucleotide sequence ID" value="NZ_CP053841.1"/>
</dbReference>
<feature type="transmembrane region" description="Helical" evidence="1">
    <location>
        <begin position="31"/>
        <end position="48"/>
    </location>
</feature>
<proteinExistence type="predicted"/>
<protein>
    <submittedName>
        <fullName evidence="2">Uncharacterized protein</fullName>
    </submittedName>
</protein>
<dbReference type="EMBL" id="PDHH01000010">
    <property type="protein sequence ID" value="PSM51236.1"/>
    <property type="molecule type" value="Genomic_DNA"/>
</dbReference>
<evidence type="ECO:0000313" key="3">
    <source>
        <dbReference type="Proteomes" id="UP000240535"/>
    </source>
</evidence>
<sequence length="241" mass="28009">MPSETASFLFVLNTVLYSILICWFFMPNIKIYVKLIILAILISMLYYTFDFLPILIGIFVFPIVVIIVLVYFLKFNKKIPNKFAYAIMAYIVISKALPFTNYFIFELKCNIAKDKQGDIISAKGYRLEIVDNNYTIEDIKNHKYYFKQTNEYFKCFGDKFNICTNIVKEFNTFDILLQKYNIKIATLYEVVLPYTSYQTASDFELENTAHTCIVGAEIGKSGNSIIDKDLINNLKGEKNEK</sequence>
<name>A0A2P8QYA3_9BACT</name>
<dbReference type="Proteomes" id="UP000240535">
    <property type="component" value="Unassembled WGS sequence"/>
</dbReference>
<feature type="transmembrane region" description="Helical" evidence="1">
    <location>
        <begin position="54"/>
        <end position="73"/>
    </location>
</feature>
<feature type="transmembrane region" description="Helical" evidence="1">
    <location>
        <begin position="85"/>
        <end position="105"/>
    </location>
</feature>